<protein>
    <submittedName>
        <fullName evidence="1">Uncharacterized protein</fullName>
    </submittedName>
</protein>
<sequence>MAQMDVDSSATATPGVTARDIIFSCGLCYKTVADVYKNRESNKGLSDGRGPNERDVTKLWLTQCAHLTCSEHLEGKGAPFHPADERPRAACPICIRDDDDRSLKELFAIRGFEEGEHDDQIPQRWFQIPPIQLDASVPGMDALRFQYLNLLKYGEAITQNYQDFREKHAKLRKSYAREKNERSETEEQLAKSRARITELEPAEKSLNKWKQKEPAIKHYLSVVTDMAKELEELRSELEKNGYQVPRPNYSFVLPEKASAEAIVAPSGGGAENGTGPLAGDSGYGKSSARKRNYEQFNQGTPQGQQDSEATLRRQSRDLMPPPTLPFATRPPQAAPGHGYARPNMSEGIPGPAAPTGGSVPSVRVFEDGNWQDTNIQQGFDGVRRHTEAVRPQGQAHSIYEQQAEYVLVDGSSLARPYPYTNQNGAAGNFETTDHSHEPRLLERPSPPKFMTQHIERRPGPSYTGPSEPADGRFFSRDSNHPRVIGSVDQGNRRYHAEPQSHIERVRAPDQVHLPWAETFGRQQSLTQPNTMPSYPMTPLRPSANDIKHQEYKSVASPFFRKTSTAQRSPTRDTISQSPVARAYTGNLQQQPSFRMQPAYRGPQQVGNGNARTASTNLMSNIGARVLEGKVAIVTGASRGIGAATCENLASKGCSLIMNYTSESSSQKTADLAARLSEQYGIKALPVQADMGSLNGPAHIVSTALNHFAHPKTRKLQIDIIINNAGVASNRSIEKCDAEDFAWVYNVNVRGPLFLMKAALPYLPTDRSGRIVNLSSVSSSLGFAEQSVYGGSKAALEAMTRTWARELNNRATVNAVNPGPVATDMYSGTTKEFQIQMSSWTKNTPLAEVREGVDREDFVKNAEFAGGRPAYEEEIAGVIAMLCTPDSGWCTGSVICANGGFKFST</sequence>
<comment type="caution">
    <text evidence="1">The sequence shown here is derived from an EMBL/GenBank/DDBJ whole genome shotgun (WGS) entry which is preliminary data.</text>
</comment>
<keyword evidence="2" id="KW-1185">Reference proteome</keyword>
<dbReference type="EMBL" id="JAMKPW020000012">
    <property type="protein sequence ID" value="KAK8212858.1"/>
    <property type="molecule type" value="Genomic_DNA"/>
</dbReference>
<reference evidence="1" key="1">
    <citation type="submission" date="2024-02" db="EMBL/GenBank/DDBJ databases">
        <title>Metagenome Assembled Genome of Zalaria obscura JY119.</title>
        <authorList>
            <person name="Vighnesh L."/>
            <person name="Jagadeeshwari U."/>
            <person name="Venkata Ramana C."/>
            <person name="Sasikala C."/>
        </authorList>
    </citation>
    <scope>NUCLEOTIDE SEQUENCE</scope>
    <source>
        <strain evidence="1">JY119</strain>
    </source>
</reference>
<evidence type="ECO:0000313" key="2">
    <source>
        <dbReference type="Proteomes" id="UP001320706"/>
    </source>
</evidence>
<organism evidence="1 2">
    <name type="scientific">Zalaria obscura</name>
    <dbReference type="NCBI Taxonomy" id="2024903"/>
    <lineage>
        <taxon>Eukaryota</taxon>
        <taxon>Fungi</taxon>
        <taxon>Dikarya</taxon>
        <taxon>Ascomycota</taxon>
        <taxon>Pezizomycotina</taxon>
        <taxon>Dothideomycetes</taxon>
        <taxon>Dothideomycetidae</taxon>
        <taxon>Dothideales</taxon>
        <taxon>Zalariaceae</taxon>
        <taxon>Zalaria</taxon>
    </lineage>
</organism>
<gene>
    <name evidence="1" type="ORF">M8818_003023</name>
</gene>
<dbReference type="Proteomes" id="UP001320706">
    <property type="component" value="Unassembled WGS sequence"/>
</dbReference>
<proteinExistence type="predicted"/>
<accession>A0ACC3SGD5</accession>
<evidence type="ECO:0000313" key="1">
    <source>
        <dbReference type="EMBL" id="KAK8212858.1"/>
    </source>
</evidence>
<name>A0ACC3SGD5_9PEZI</name>